<dbReference type="KEGG" id="llh:I41_25290"/>
<accession>A0A517TY91</accession>
<keyword evidence="1" id="KW-0808">Transferase</keyword>
<dbReference type="Proteomes" id="UP000317909">
    <property type="component" value="Chromosome"/>
</dbReference>
<dbReference type="InterPro" id="IPR027417">
    <property type="entry name" value="P-loop_NTPase"/>
</dbReference>
<sequence>MLLGGGGGRFLDESEENWVWDAYMSIYQGKYRVTDYPRLQLFDYLKVPGFASILPEYQAAFPNANSIYVVRDPRDVLASAIRTFKVTSRQDIENIPWIKERWLGIETSHPIERLAHRWSIYLDRSADLKQVTYVKYEEFCRNKLLTAELLAKQLNLPFKMDIAKRLADRQATHSSTRDYSPAGSGTWRNSPLITDCDIDRMEAICGRQMLEWGYLHAT</sequence>
<protein>
    <submittedName>
        <fullName evidence="1">Sulfotransferase domain protein</fullName>
    </submittedName>
</protein>
<proteinExistence type="predicted"/>
<dbReference type="AlphaFoldDB" id="A0A517TY91"/>
<gene>
    <name evidence="1" type="ORF">I41_25290</name>
</gene>
<evidence type="ECO:0000313" key="1">
    <source>
        <dbReference type="EMBL" id="QDT73340.1"/>
    </source>
</evidence>
<dbReference type="GO" id="GO:0016740">
    <property type="term" value="F:transferase activity"/>
    <property type="evidence" value="ECO:0007669"/>
    <property type="project" value="UniProtKB-KW"/>
</dbReference>
<keyword evidence="2" id="KW-1185">Reference proteome</keyword>
<evidence type="ECO:0000313" key="2">
    <source>
        <dbReference type="Proteomes" id="UP000317909"/>
    </source>
</evidence>
<organism evidence="1 2">
    <name type="scientific">Lacipirellula limnantheis</name>
    <dbReference type="NCBI Taxonomy" id="2528024"/>
    <lineage>
        <taxon>Bacteria</taxon>
        <taxon>Pseudomonadati</taxon>
        <taxon>Planctomycetota</taxon>
        <taxon>Planctomycetia</taxon>
        <taxon>Pirellulales</taxon>
        <taxon>Lacipirellulaceae</taxon>
        <taxon>Lacipirellula</taxon>
    </lineage>
</organism>
<reference evidence="1 2" key="1">
    <citation type="submission" date="2019-02" db="EMBL/GenBank/DDBJ databases">
        <title>Deep-cultivation of Planctomycetes and their phenomic and genomic characterization uncovers novel biology.</title>
        <authorList>
            <person name="Wiegand S."/>
            <person name="Jogler M."/>
            <person name="Boedeker C."/>
            <person name="Pinto D."/>
            <person name="Vollmers J."/>
            <person name="Rivas-Marin E."/>
            <person name="Kohn T."/>
            <person name="Peeters S.H."/>
            <person name="Heuer A."/>
            <person name="Rast P."/>
            <person name="Oberbeckmann S."/>
            <person name="Bunk B."/>
            <person name="Jeske O."/>
            <person name="Meyerdierks A."/>
            <person name="Storesund J.E."/>
            <person name="Kallscheuer N."/>
            <person name="Luecker S."/>
            <person name="Lage O.M."/>
            <person name="Pohl T."/>
            <person name="Merkel B.J."/>
            <person name="Hornburger P."/>
            <person name="Mueller R.-W."/>
            <person name="Bruemmer F."/>
            <person name="Labrenz M."/>
            <person name="Spormann A.M."/>
            <person name="Op den Camp H."/>
            <person name="Overmann J."/>
            <person name="Amann R."/>
            <person name="Jetten M.S.M."/>
            <person name="Mascher T."/>
            <person name="Medema M.H."/>
            <person name="Devos D.P."/>
            <person name="Kaster A.-K."/>
            <person name="Ovreas L."/>
            <person name="Rohde M."/>
            <person name="Galperin M.Y."/>
            <person name="Jogler C."/>
        </authorList>
    </citation>
    <scope>NUCLEOTIDE SEQUENCE [LARGE SCALE GENOMIC DNA]</scope>
    <source>
        <strain evidence="1 2">I41</strain>
    </source>
</reference>
<name>A0A517TY91_9BACT</name>
<dbReference type="SUPFAM" id="SSF52540">
    <property type="entry name" value="P-loop containing nucleoside triphosphate hydrolases"/>
    <property type="match status" value="1"/>
</dbReference>
<dbReference type="Gene3D" id="3.40.50.300">
    <property type="entry name" value="P-loop containing nucleotide triphosphate hydrolases"/>
    <property type="match status" value="1"/>
</dbReference>
<dbReference type="EMBL" id="CP036339">
    <property type="protein sequence ID" value="QDT73340.1"/>
    <property type="molecule type" value="Genomic_DNA"/>
</dbReference>
<dbReference type="Pfam" id="PF13469">
    <property type="entry name" value="Sulfotransfer_3"/>
    <property type="match status" value="1"/>
</dbReference>